<sequence>MDSKKTGAVKYWFQQLLKIKLGINAVDGWAPLYKRHIPTITHLLTKGEFRLCEERLSEDSYLKAYKALKDQAIDASFLEHLKPDLAATGDNFEVAKFLIILLNELRISREAVFEEDYGLTDDQNAQIKSILHYLEDQENWDSYESWPAVLFESDNESCKSHNFSTPKLWSADFSYENLKLFKIHWRNREIAVSEISSTKRSPLSDIISSPRSRELRIIRDKDRKIKVLSDRCNLLEYERDNMESCLRTAEQEIVKLAKSLNEESNVINEKDARCQILNTELDEWRIKASAFEEKNNQLEQQLKTTKQELYTTQRQLREAEFDISSKQRTADSWKKSAALEEQWRLKMEREREELLQELETLQISKVAGEEKLRQLKADNEAEVFELQNMIDGLRSEIREMRREKDEVLISQSDRIRDKECEIASVIAGMQKQLRAAEISNAGIQSVALEIKNFAGEIENRKAEIQSIRLLFPSIQREYQTLLEENMQDKALIKSLQNHISISEYQSKALSASLEDQRKKHLEAMTAKQEILNEKQKMLLKLCNQLQNSSEFSLHLQEELKQRNAAYHVLEQRLASTEERCSTLSQRFSLSCSTLNCSKAEETIKLGTHFSDLLHEHWKIADVSSGAFLHEYHPLPKVEDENDLMSSSSVNGDLYLLKVEPQCYNSIAANEREEYSTSVDSERIVELNRRNKTLPPHMRSSYATELTYASNRFSSKNFEDALKNSENLGVFLCKDNSESPSAPSPSNLSRSKYASRSLRSVRKQFKKMLQEARMPKERTPLKMKNWKEIDL</sequence>
<reference evidence="3 4" key="2">
    <citation type="submission" date="2018-11" db="EMBL/GenBank/DDBJ databases">
        <authorList>
            <consortium name="Pathogen Informatics"/>
        </authorList>
    </citation>
    <scope>NUCLEOTIDE SEQUENCE [LARGE SCALE GENOMIC DNA]</scope>
</reference>
<dbReference type="AlphaFoldDB" id="A0A0N5CN25"/>
<feature type="coiled-coil region" evidence="1">
    <location>
        <begin position="559"/>
        <end position="586"/>
    </location>
</feature>
<evidence type="ECO:0000313" key="3">
    <source>
        <dbReference type="EMBL" id="VDM97080.1"/>
    </source>
</evidence>
<feature type="coiled-coil region" evidence="1">
    <location>
        <begin position="344"/>
        <end position="410"/>
    </location>
</feature>
<name>A0A0N5CN25_THECL</name>
<organism evidence="5">
    <name type="scientific">Thelazia callipaeda</name>
    <name type="common">Oriental eyeworm</name>
    <name type="synonym">Parasitic nematode</name>
    <dbReference type="NCBI Taxonomy" id="103827"/>
    <lineage>
        <taxon>Eukaryota</taxon>
        <taxon>Metazoa</taxon>
        <taxon>Ecdysozoa</taxon>
        <taxon>Nematoda</taxon>
        <taxon>Chromadorea</taxon>
        <taxon>Rhabditida</taxon>
        <taxon>Spirurina</taxon>
        <taxon>Spiruromorpha</taxon>
        <taxon>Thelazioidea</taxon>
        <taxon>Thelaziidae</taxon>
        <taxon>Thelazia</taxon>
    </lineage>
</organism>
<feature type="coiled-coil region" evidence="1">
    <location>
        <begin position="246"/>
        <end position="315"/>
    </location>
</feature>
<evidence type="ECO:0000313" key="4">
    <source>
        <dbReference type="Proteomes" id="UP000276776"/>
    </source>
</evidence>
<keyword evidence="1" id="KW-0175">Coiled coil</keyword>
<protein>
    <submittedName>
        <fullName evidence="5">Chromosome partition protein Smc</fullName>
    </submittedName>
</protein>
<dbReference type="OMA" id="QWRLKME"/>
<feature type="region of interest" description="Disordered" evidence="2">
    <location>
        <begin position="735"/>
        <end position="755"/>
    </location>
</feature>
<proteinExistence type="predicted"/>
<dbReference type="STRING" id="103827.A0A0N5CN25"/>
<dbReference type="OrthoDB" id="5791508at2759"/>
<keyword evidence="4" id="KW-1185">Reference proteome</keyword>
<evidence type="ECO:0000256" key="1">
    <source>
        <dbReference type="SAM" id="Coils"/>
    </source>
</evidence>
<accession>A0A0N5CN25</accession>
<feature type="region of interest" description="Disordered" evidence="2">
    <location>
        <begin position="770"/>
        <end position="790"/>
    </location>
</feature>
<dbReference type="EMBL" id="UYYF01000214">
    <property type="protein sequence ID" value="VDM97080.1"/>
    <property type="molecule type" value="Genomic_DNA"/>
</dbReference>
<gene>
    <name evidence="3" type="ORF">TCLT_LOCUS1569</name>
</gene>
<reference evidence="5" key="1">
    <citation type="submission" date="2017-02" db="UniProtKB">
        <authorList>
            <consortium name="WormBaseParasite"/>
        </authorList>
    </citation>
    <scope>IDENTIFICATION</scope>
</reference>
<dbReference type="Proteomes" id="UP000276776">
    <property type="component" value="Unassembled WGS sequence"/>
</dbReference>
<feature type="compositionally biased region" description="Low complexity" evidence="2">
    <location>
        <begin position="737"/>
        <end position="750"/>
    </location>
</feature>
<evidence type="ECO:0000256" key="2">
    <source>
        <dbReference type="SAM" id="MobiDB-lite"/>
    </source>
</evidence>
<dbReference type="WBParaSite" id="TCLT_0000156801-mRNA-1">
    <property type="protein sequence ID" value="TCLT_0000156801-mRNA-1"/>
    <property type="gene ID" value="TCLT_0000156801"/>
</dbReference>
<evidence type="ECO:0000313" key="5">
    <source>
        <dbReference type="WBParaSite" id="TCLT_0000156801-mRNA-1"/>
    </source>
</evidence>